<evidence type="ECO:0000313" key="9">
    <source>
        <dbReference type="EMBL" id="RKJ95120.1"/>
    </source>
</evidence>
<organism evidence="9 10">
    <name type="scientific">Alicycliphilus denitrificans</name>
    <dbReference type="NCBI Taxonomy" id="179636"/>
    <lineage>
        <taxon>Bacteria</taxon>
        <taxon>Pseudomonadati</taxon>
        <taxon>Pseudomonadota</taxon>
        <taxon>Betaproteobacteria</taxon>
        <taxon>Burkholderiales</taxon>
        <taxon>Comamonadaceae</taxon>
        <taxon>Alicycliphilus</taxon>
    </lineage>
</organism>
<evidence type="ECO:0000256" key="1">
    <source>
        <dbReference type="ARBA" id="ARBA00004651"/>
    </source>
</evidence>
<dbReference type="PROSITE" id="PS51257">
    <property type="entry name" value="PROKAR_LIPOPROTEIN"/>
    <property type="match status" value="1"/>
</dbReference>
<evidence type="ECO:0000256" key="5">
    <source>
        <dbReference type="ARBA" id="ARBA00022989"/>
    </source>
</evidence>
<dbReference type="Pfam" id="PF05977">
    <property type="entry name" value="MFS_3"/>
    <property type="match status" value="1"/>
</dbReference>
<feature type="transmembrane region" description="Helical" evidence="7">
    <location>
        <begin position="268"/>
        <end position="288"/>
    </location>
</feature>
<dbReference type="GO" id="GO:0005886">
    <property type="term" value="C:plasma membrane"/>
    <property type="evidence" value="ECO:0007669"/>
    <property type="project" value="UniProtKB-SubCell"/>
</dbReference>
<accession>A0A3R7ECJ9</accession>
<feature type="transmembrane region" description="Helical" evidence="7">
    <location>
        <begin position="309"/>
        <end position="337"/>
    </location>
</feature>
<dbReference type="AlphaFoldDB" id="A0A3R7ECJ9"/>
<keyword evidence="6 7" id="KW-0472">Membrane</keyword>
<dbReference type="CDD" id="cd06173">
    <property type="entry name" value="MFS_MefA_like"/>
    <property type="match status" value="1"/>
</dbReference>
<feature type="transmembrane region" description="Helical" evidence="7">
    <location>
        <begin position="240"/>
        <end position="262"/>
    </location>
</feature>
<dbReference type="SUPFAM" id="SSF103473">
    <property type="entry name" value="MFS general substrate transporter"/>
    <property type="match status" value="1"/>
</dbReference>
<proteinExistence type="predicted"/>
<sequence>MAEQPGRPPSAPQTALGPLRHPGFAMLWSSWLLGCICMWMTDVAAAWIMTTLTSSKTLVALVQTASTLPAFLLALPAGALADLVDRRRALLASQVWMTLTAATLAAAAFLDALTPATLLALVFCGGMGFAMRWPVTAALVPQAVPAIDVPQAMALNAVAVNASRVVGPLVAGILLAAWGGTGVFALGAALWVASSIVLACWRPHGPAAVPRRRAPLLRAMRSGLRYAYRNRPMRAAMVRAWLLFVALAALMGLLAPIARLLGSADATLYSALFSCLGLGAVFSAFALHRLRARTPQQLMVTRGPLALSLAVLVTAVSTSAWLTALALFMAGGTWLLVGNTLTVRAQLALPDRLRARGMAIFLMAVMSGSAVGAAMFGVLADLAGVREALAALALSTGAAQWWLRARLNITAD</sequence>
<dbReference type="InterPro" id="IPR010290">
    <property type="entry name" value="TM_effector"/>
</dbReference>
<reference evidence="9 10" key="1">
    <citation type="submission" date="2018-09" db="EMBL/GenBank/DDBJ databases">
        <title>Genome comparison of Alicycliphilus sp. BQ1, a polyurethanolytic bacterium, with its closest phylogenetic relatives Alicycliphilus denitrificans BC and K601, unable to attack polyurethane.</title>
        <authorList>
            <person name="Loza-Tavera H."/>
            <person name="Lozano L."/>
            <person name="Cevallos M."/>
            <person name="Maya-Lucas O."/>
            <person name="Garcia-Mena J."/>
            <person name="Hernandez J."/>
        </authorList>
    </citation>
    <scope>NUCLEOTIDE SEQUENCE [LARGE SCALE GENOMIC DNA]</scope>
    <source>
        <strain evidence="9 10">BQ1</strain>
    </source>
</reference>
<evidence type="ECO:0000313" key="10">
    <source>
        <dbReference type="Proteomes" id="UP000216225"/>
    </source>
</evidence>
<dbReference type="Gene3D" id="1.20.1250.20">
    <property type="entry name" value="MFS general substrate transporter like domains"/>
    <property type="match status" value="1"/>
</dbReference>
<dbReference type="PROSITE" id="PS50850">
    <property type="entry name" value="MFS"/>
    <property type="match status" value="1"/>
</dbReference>
<keyword evidence="5 7" id="KW-1133">Transmembrane helix</keyword>
<dbReference type="PANTHER" id="PTHR23513:SF11">
    <property type="entry name" value="STAPHYLOFERRIN A TRANSPORTER"/>
    <property type="match status" value="1"/>
</dbReference>
<dbReference type="InterPro" id="IPR020846">
    <property type="entry name" value="MFS_dom"/>
</dbReference>
<dbReference type="GO" id="GO:0022857">
    <property type="term" value="F:transmembrane transporter activity"/>
    <property type="evidence" value="ECO:0007669"/>
    <property type="project" value="InterPro"/>
</dbReference>
<feature type="transmembrane region" description="Helical" evidence="7">
    <location>
        <begin position="58"/>
        <end position="77"/>
    </location>
</feature>
<protein>
    <submittedName>
        <fullName evidence="9">MFS transporter</fullName>
    </submittedName>
</protein>
<feature type="transmembrane region" description="Helical" evidence="7">
    <location>
        <begin position="30"/>
        <end position="52"/>
    </location>
</feature>
<dbReference type="Proteomes" id="UP000216225">
    <property type="component" value="Unassembled WGS sequence"/>
</dbReference>
<gene>
    <name evidence="9" type="ORF">CE154_018615</name>
</gene>
<evidence type="ECO:0000256" key="7">
    <source>
        <dbReference type="SAM" id="Phobius"/>
    </source>
</evidence>
<comment type="caution">
    <text evidence="9">The sequence shown here is derived from an EMBL/GenBank/DDBJ whole genome shotgun (WGS) entry which is preliminary data.</text>
</comment>
<feature type="transmembrane region" description="Helical" evidence="7">
    <location>
        <begin position="357"/>
        <end position="379"/>
    </location>
</feature>
<dbReference type="PANTHER" id="PTHR23513">
    <property type="entry name" value="INTEGRAL MEMBRANE EFFLUX PROTEIN-RELATED"/>
    <property type="match status" value="1"/>
</dbReference>
<evidence type="ECO:0000256" key="6">
    <source>
        <dbReference type="ARBA" id="ARBA00023136"/>
    </source>
</evidence>
<evidence type="ECO:0000259" key="8">
    <source>
        <dbReference type="PROSITE" id="PS50850"/>
    </source>
</evidence>
<feature type="domain" description="Major facilitator superfamily (MFS) profile" evidence="8">
    <location>
        <begin position="23"/>
        <end position="412"/>
    </location>
</feature>
<keyword evidence="2" id="KW-0813">Transport</keyword>
<dbReference type="EMBL" id="NKDB02000004">
    <property type="protein sequence ID" value="RKJ95120.1"/>
    <property type="molecule type" value="Genomic_DNA"/>
</dbReference>
<evidence type="ECO:0000256" key="2">
    <source>
        <dbReference type="ARBA" id="ARBA00022448"/>
    </source>
</evidence>
<name>A0A3R7ECJ9_9BURK</name>
<keyword evidence="4 7" id="KW-0812">Transmembrane</keyword>
<comment type="subcellular location">
    <subcellularLocation>
        <location evidence="1">Cell membrane</location>
        <topology evidence="1">Multi-pass membrane protein</topology>
    </subcellularLocation>
</comment>
<dbReference type="InterPro" id="IPR036259">
    <property type="entry name" value="MFS_trans_sf"/>
</dbReference>
<evidence type="ECO:0000256" key="3">
    <source>
        <dbReference type="ARBA" id="ARBA00022475"/>
    </source>
</evidence>
<keyword evidence="3" id="KW-1003">Cell membrane</keyword>
<evidence type="ECO:0000256" key="4">
    <source>
        <dbReference type="ARBA" id="ARBA00022692"/>
    </source>
</evidence>
<dbReference type="RefSeq" id="WP_094437629.1">
    <property type="nucleotide sequence ID" value="NZ_NKDB02000004.1"/>
</dbReference>